<evidence type="ECO:0000313" key="3">
    <source>
        <dbReference type="EMBL" id="MDE50193.1"/>
    </source>
</evidence>
<dbReference type="SUPFAM" id="SSF56219">
    <property type="entry name" value="DNase I-like"/>
    <property type="match status" value="1"/>
</dbReference>
<evidence type="ECO:0000313" key="4">
    <source>
        <dbReference type="EMBL" id="MDE52017.1"/>
    </source>
</evidence>
<accession>A0A6G1SJV1</accession>
<feature type="compositionally biased region" description="Acidic residues" evidence="1">
    <location>
        <begin position="248"/>
        <end position="259"/>
    </location>
</feature>
<dbReference type="InterPro" id="IPR050410">
    <property type="entry name" value="CCR4/nocturin_mRNA_transcr"/>
</dbReference>
<dbReference type="AlphaFoldDB" id="A0A6G1SJV1"/>
<dbReference type="PANTHER" id="PTHR12121">
    <property type="entry name" value="CARBON CATABOLITE REPRESSOR PROTEIN 4"/>
    <property type="match status" value="1"/>
</dbReference>
<evidence type="ECO:0000259" key="2">
    <source>
        <dbReference type="Pfam" id="PF03372"/>
    </source>
</evidence>
<protein>
    <submittedName>
        <fullName evidence="3">Protein angel 2</fullName>
    </submittedName>
</protein>
<proteinExistence type="predicted"/>
<dbReference type="GO" id="GO:0000175">
    <property type="term" value="F:3'-5'-RNA exonuclease activity"/>
    <property type="evidence" value="ECO:0007669"/>
    <property type="project" value="TreeGrafter"/>
</dbReference>
<gene>
    <name evidence="3" type="primary">angel2_1</name>
    <name evidence="4" type="synonym">angel2_0</name>
    <name evidence="4" type="ORF">g.2380</name>
    <name evidence="3" type="ORF">g.2381</name>
</gene>
<feature type="region of interest" description="Disordered" evidence="1">
    <location>
        <begin position="242"/>
        <end position="273"/>
    </location>
</feature>
<dbReference type="PANTHER" id="PTHR12121:SF34">
    <property type="entry name" value="PROTEIN ANGEL"/>
    <property type="match status" value="1"/>
</dbReference>
<dbReference type="InterPro" id="IPR036691">
    <property type="entry name" value="Endo/exonu/phosph_ase_sf"/>
</dbReference>
<organism evidence="3">
    <name type="scientific">Aceria tosichella</name>
    <name type="common">wheat curl mite</name>
    <dbReference type="NCBI Taxonomy" id="561515"/>
    <lineage>
        <taxon>Eukaryota</taxon>
        <taxon>Metazoa</taxon>
        <taxon>Ecdysozoa</taxon>
        <taxon>Arthropoda</taxon>
        <taxon>Chelicerata</taxon>
        <taxon>Arachnida</taxon>
        <taxon>Acari</taxon>
        <taxon>Acariformes</taxon>
        <taxon>Trombidiformes</taxon>
        <taxon>Prostigmata</taxon>
        <taxon>Eupodina</taxon>
        <taxon>Eriophyoidea</taxon>
        <taxon>Eriophyidae</taxon>
        <taxon>Eriophyinae</taxon>
        <taxon>Aceriini</taxon>
        <taxon>Aceria</taxon>
    </lineage>
</organism>
<reference evidence="3" key="1">
    <citation type="submission" date="2018-10" db="EMBL/GenBank/DDBJ databases">
        <title>Transcriptome assembly of Aceria tosichella (Wheat curl mite) Type 2.</title>
        <authorList>
            <person name="Scully E.D."/>
            <person name="Geib S.M."/>
            <person name="Palmer N.A."/>
            <person name="Gupta A.K."/>
            <person name="Sarath G."/>
            <person name="Tatineni S."/>
        </authorList>
    </citation>
    <scope>NUCLEOTIDE SEQUENCE</scope>
    <source>
        <strain evidence="3">LincolnNE</strain>
    </source>
</reference>
<evidence type="ECO:0000256" key="1">
    <source>
        <dbReference type="SAM" id="MobiDB-lite"/>
    </source>
</evidence>
<dbReference type="EMBL" id="GGYP01005422">
    <property type="protein sequence ID" value="MDE50193.1"/>
    <property type="molecule type" value="Transcribed_RNA"/>
</dbReference>
<dbReference type="Gene3D" id="3.60.10.10">
    <property type="entry name" value="Endonuclease/exonuclease/phosphatase"/>
    <property type="match status" value="1"/>
</dbReference>
<dbReference type="InterPro" id="IPR005135">
    <property type="entry name" value="Endo/exonuclease/phosphatase"/>
</dbReference>
<name>A0A6G1SJV1_9ACAR</name>
<dbReference type="EMBL" id="GGYP01007246">
    <property type="protein sequence ID" value="MDE52017.1"/>
    <property type="molecule type" value="Transcribed_RNA"/>
</dbReference>
<feature type="domain" description="Endonuclease/exonuclease/phosphatase" evidence="2">
    <location>
        <begin position="13"/>
        <end position="393"/>
    </location>
</feature>
<dbReference type="Pfam" id="PF03372">
    <property type="entry name" value="Exo_endo_phos"/>
    <property type="match status" value="1"/>
</dbReference>
<sequence length="403" mass="45824">MVSRNLRFRFTLVSYNILSQSLLNDHNYLYNNCNPHDLEWPRRGHRILKELINNRADIICLQEVESDHLQSLYRPKLARYGYECLYKKKTGYKLDGCAIFYKSKLFHLSNSKGVEFNRTDVAYLLNRDNVGLIAVLKPRIPTRSESSHLVIANTHLIFNPRRCDVRLAQLKYFLSELEAISRNFCDSNKTTTNSATNNSTSIDNMGQPSYHPTILCGDLNSTPDSEVIRCILKNTRLLSSNNARSDESIEDDGGACDDDIGVRSTANDRESSSPTIVGKIIANHSQPVNTCHQQNTPISAVDEELARARLEDDNNSESEGNNLTNFEHSLEFKSVYPTHNSVNERYVSTFSSDIVDYIFYTPKLRLESFKELLTEQQLDDIGPLPNSKFPSDHITLGAKFTLK</sequence>